<comment type="caution">
    <text evidence="1">The sequence shown here is derived from an EMBL/GenBank/DDBJ whole genome shotgun (WGS) entry which is preliminary data.</text>
</comment>
<accession>A0ABU7G0L9</accession>
<proteinExistence type="predicted"/>
<dbReference type="EMBL" id="JAYDYW010000004">
    <property type="protein sequence ID" value="MEE1672812.1"/>
    <property type="molecule type" value="Genomic_DNA"/>
</dbReference>
<evidence type="ECO:0000313" key="1">
    <source>
        <dbReference type="EMBL" id="MEE1672812.1"/>
    </source>
</evidence>
<organism evidence="1 2">
    <name type="scientific">Agarivorans aestuarii</name>
    <dbReference type="NCBI Taxonomy" id="1563703"/>
    <lineage>
        <taxon>Bacteria</taxon>
        <taxon>Pseudomonadati</taxon>
        <taxon>Pseudomonadota</taxon>
        <taxon>Gammaproteobacteria</taxon>
        <taxon>Alteromonadales</taxon>
        <taxon>Alteromonadaceae</taxon>
        <taxon>Agarivorans</taxon>
    </lineage>
</organism>
<reference evidence="1 2" key="2">
    <citation type="submission" date="2023-12" db="EMBL/GenBank/DDBJ databases">
        <authorList>
            <consortium name="Cladostephus spongiosus"/>
            <person name="Lorente B."/>
            <person name="Cabral C."/>
            <person name="Frias J."/>
            <person name="Faria J."/>
            <person name="Toubarro D."/>
        </authorList>
    </citation>
    <scope>NUCLEOTIDE SEQUENCE [LARGE SCALE GENOMIC DNA]</scope>
    <source>
        <strain evidence="1 2">ZMCS4</strain>
    </source>
</reference>
<gene>
    <name evidence="1" type="ORF">SNR37_002222</name>
</gene>
<evidence type="ECO:0000313" key="2">
    <source>
        <dbReference type="Proteomes" id="UP001310248"/>
    </source>
</evidence>
<protein>
    <submittedName>
        <fullName evidence="1">Uncharacterized protein</fullName>
    </submittedName>
</protein>
<reference evidence="2" key="1">
    <citation type="submission" date="2023-07" db="EMBL/GenBank/DDBJ databases">
        <title>Draft genome sequence of Agarivorans aestuarii strain ZMCS4, a CAZymes producing bacteria isolated from the marine brown algae Clodostephus spongiosus.</title>
        <authorList>
            <person name="Lorente B."/>
            <person name="Cabral C."/>
            <person name="Frias J."/>
            <person name="Faria J."/>
            <person name="Toubarro D."/>
        </authorList>
    </citation>
    <scope>NUCLEOTIDE SEQUENCE [LARGE SCALE GENOMIC DNA]</scope>
    <source>
        <strain evidence="2">ZMCS4</strain>
    </source>
</reference>
<dbReference type="Proteomes" id="UP001310248">
    <property type="component" value="Unassembled WGS sequence"/>
</dbReference>
<dbReference type="RefSeq" id="WP_329774231.1">
    <property type="nucleotide sequence ID" value="NZ_JAYDYW010000004.1"/>
</dbReference>
<keyword evidence="2" id="KW-1185">Reference proteome</keyword>
<name>A0ABU7G0L9_9ALTE</name>
<sequence length="250" mass="28336">MLSRFNRSDVDINIDFISETFIAGVISGPLSYGKGKVKLRVKGRFLSEQEIDFSQGKTRFKLFYEQGDYEYLDVVFGRASNRISVNSNQAKLNFHVDTSDVGISEGWVYEQNFSIDDKLFSVLVNGLSVDTVVRLTRREDICEIVQEVRDFGFKVIYSTKALKKGKNIIKLFYSGRLLNESEVMVSSRESLLEISQKTSADYDAAMNENIQLEIDRIYHNISTGAESSTFIESSLNQIIVELAKVSAKLK</sequence>